<evidence type="ECO:0000256" key="1">
    <source>
        <dbReference type="SAM" id="Phobius"/>
    </source>
</evidence>
<feature type="signal peptide" evidence="2">
    <location>
        <begin position="1"/>
        <end position="20"/>
    </location>
</feature>
<evidence type="ECO:0000259" key="3">
    <source>
        <dbReference type="Pfam" id="PF04536"/>
    </source>
</evidence>
<protein>
    <submittedName>
        <fullName evidence="4">TPM domain-containing protein</fullName>
    </submittedName>
</protein>
<reference evidence="4 5" key="1">
    <citation type="submission" date="2021-08" db="EMBL/GenBank/DDBJ databases">
        <title>Comparative Genomics Analysis of the Genus Qipengyuania Reveals Extensive Genetic Diversity and Metabolic Versatility, Including the Description of Fifteen Novel Species.</title>
        <authorList>
            <person name="Liu Y."/>
        </authorList>
    </citation>
    <scope>NUCLEOTIDE SEQUENCE [LARGE SCALE GENOMIC DNA]</scope>
    <source>
        <strain evidence="4 5">1NDW3</strain>
    </source>
</reference>
<dbReference type="InterPro" id="IPR007621">
    <property type="entry name" value="TPM_dom"/>
</dbReference>
<organism evidence="4 5">
    <name type="scientific">Qipengyuania xiapuensis</name>
    <dbReference type="NCBI Taxonomy" id="2867236"/>
    <lineage>
        <taxon>Bacteria</taxon>
        <taxon>Pseudomonadati</taxon>
        <taxon>Pseudomonadota</taxon>
        <taxon>Alphaproteobacteria</taxon>
        <taxon>Sphingomonadales</taxon>
        <taxon>Erythrobacteraceae</taxon>
        <taxon>Qipengyuania</taxon>
    </lineage>
</organism>
<sequence length="277" mass="29239">MILLFALVLAALGSPALALAQDYPPRPDGPVYDGADLIPAVEEERLAQKLTDYNRATGRAIVVATEPTTGGIDTQVYARGLAETWDIGGAETEQGVLLYIARDDRQMWISTSRGVQGTLTDISSGRIVRNTLRPAFREGDFAGGIDRAVDQMIERLDMDPADARAIAEAEAAAERERGDRGGVPIGGLIWFAFVFFFFILPALRGRGRRRRYRRGPWGNTARDIILWEAGKAIARGIDSSSRGSSWGGGGGFSGGGGFGGFGGGGGGFNGGGAGGGW</sequence>
<keyword evidence="1" id="KW-0472">Membrane</keyword>
<feature type="transmembrane region" description="Helical" evidence="1">
    <location>
        <begin position="183"/>
        <end position="203"/>
    </location>
</feature>
<dbReference type="Proteomes" id="UP000824300">
    <property type="component" value="Chromosome"/>
</dbReference>
<dbReference type="EMBL" id="CP081296">
    <property type="protein sequence ID" value="QZD93868.1"/>
    <property type="molecule type" value="Genomic_DNA"/>
</dbReference>
<evidence type="ECO:0000313" key="5">
    <source>
        <dbReference type="Proteomes" id="UP000824300"/>
    </source>
</evidence>
<keyword evidence="1" id="KW-0812">Transmembrane</keyword>
<accession>A0ABX9A1V8</accession>
<evidence type="ECO:0000256" key="2">
    <source>
        <dbReference type="SAM" id="SignalP"/>
    </source>
</evidence>
<feature type="domain" description="TPM" evidence="3">
    <location>
        <begin position="31"/>
        <end position="154"/>
    </location>
</feature>
<dbReference type="Gene3D" id="3.10.310.50">
    <property type="match status" value="1"/>
</dbReference>
<keyword evidence="2" id="KW-0732">Signal</keyword>
<proteinExistence type="predicted"/>
<gene>
    <name evidence="4" type="ORF">K3162_12065</name>
</gene>
<name>A0ABX9A1V8_9SPHN</name>
<keyword evidence="5" id="KW-1185">Reference proteome</keyword>
<evidence type="ECO:0000313" key="4">
    <source>
        <dbReference type="EMBL" id="QZD93868.1"/>
    </source>
</evidence>
<dbReference type="Pfam" id="PF04536">
    <property type="entry name" value="TPM_phosphatase"/>
    <property type="match status" value="1"/>
</dbReference>
<feature type="chain" id="PRO_5045305270" evidence="2">
    <location>
        <begin position="21"/>
        <end position="277"/>
    </location>
</feature>
<dbReference type="PANTHER" id="PTHR30373">
    <property type="entry name" value="UPF0603 PROTEIN YGCG"/>
    <property type="match status" value="1"/>
</dbReference>
<keyword evidence="1" id="KW-1133">Transmembrane helix</keyword>
<dbReference type="PANTHER" id="PTHR30373:SF2">
    <property type="entry name" value="UPF0603 PROTEIN YGCG"/>
    <property type="match status" value="1"/>
</dbReference>